<dbReference type="Pfam" id="PF14375">
    <property type="entry name" value="Cys_rich_CWC"/>
    <property type="match status" value="1"/>
</dbReference>
<dbReference type="eggNOG" id="ENOG503147M">
    <property type="taxonomic scope" value="Bacteria"/>
</dbReference>
<dbReference type="InterPro" id="IPR032720">
    <property type="entry name" value="Cys_rich_CWC"/>
</dbReference>
<keyword evidence="2" id="KW-1185">Reference proteome</keyword>
<dbReference type="RefSeq" id="WP_006842985.1">
    <property type="nucleotide sequence ID" value="NZ_AQWJ01000003.1"/>
</dbReference>
<evidence type="ECO:0000313" key="2">
    <source>
        <dbReference type="Proteomes" id="UP000006420"/>
    </source>
</evidence>
<comment type="caution">
    <text evidence="1">The sequence shown here is derived from an EMBL/GenBank/DDBJ whole genome shotgun (WGS) entry which is preliminary data.</text>
</comment>
<dbReference type="GeneID" id="78084035"/>
<organism evidence="1 2">
    <name type="scientific">Dysgonomonas mossii DSM 22836</name>
    <dbReference type="NCBI Taxonomy" id="742767"/>
    <lineage>
        <taxon>Bacteria</taxon>
        <taxon>Pseudomonadati</taxon>
        <taxon>Bacteroidota</taxon>
        <taxon>Bacteroidia</taxon>
        <taxon>Bacteroidales</taxon>
        <taxon>Dysgonomonadaceae</taxon>
        <taxon>Dysgonomonas</taxon>
    </lineage>
</organism>
<evidence type="ECO:0000313" key="1">
    <source>
        <dbReference type="EMBL" id="EGK03547.1"/>
    </source>
</evidence>
<protein>
    <recommendedName>
        <fullName evidence="3">Cysteine-rich CWC</fullName>
    </recommendedName>
</protein>
<reference evidence="1 2" key="1">
    <citation type="submission" date="2011-04" db="EMBL/GenBank/DDBJ databases">
        <title>The Genome Sequence of Dysgonomonas mossii DSM 22836.</title>
        <authorList>
            <consortium name="The Broad Institute Genome Sequencing Platform"/>
            <person name="Earl A."/>
            <person name="Ward D."/>
            <person name="Feldgarden M."/>
            <person name="Gevers D."/>
            <person name="Pudlo N."/>
            <person name="Martens E."/>
            <person name="Allen-Vercoe E."/>
            <person name="Young S.K."/>
            <person name="Zeng Q."/>
            <person name="Gargeya S."/>
            <person name="Fitzgerald M."/>
            <person name="Haas B."/>
            <person name="Abouelleil A."/>
            <person name="Alvarado L."/>
            <person name="Arachchi H.M."/>
            <person name="Berlin A."/>
            <person name="Brown A."/>
            <person name="Chapman S.B."/>
            <person name="Chen Z."/>
            <person name="Dunbar C."/>
            <person name="Freedman E."/>
            <person name="Gearin G."/>
            <person name="Gellesch M."/>
            <person name="Goldberg J."/>
            <person name="Griggs A."/>
            <person name="Gujja S."/>
            <person name="Heiman D."/>
            <person name="Howarth C."/>
            <person name="Larson L."/>
            <person name="Lui A."/>
            <person name="MacDonald P.J.P."/>
            <person name="Mehta T."/>
            <person name="Montmayeur A."/>
            <person name="Murphy C."/>
            <person name="Neiman D."/>
            <person name="Pearson M."/>
            <person name="Priest M."/>
            <person name="Roberts A."/>
            <person name="Saif S."/>
            <person name="Shea T."/>
            <person name="Shenoy N."/>
            <person name="Sisk P."/>
            <person name="Stolte C."/>
            <person name="Sykes S."/>
            <person name="Yandava C."/>
            <person name="Wortman J."/>
            <person name="Nusbaum C."/>
            <person name="Birren B."/>
        </authorList>
    </citation>
    <scope>NUCLEOTIDE SEQUENCE [LARGE SCALE GENOMIC DNA]</scope>
    <source>
        <strain evidence="1 2">DSM 22836</strain>
    </source>
</reference>
<dbReference type="HOGENOM" id="CLU_193520_1_0_10"/>
<name>F8X0J5_9BACT</name>
<dbReference type="EMBL" id="ADLW01000006">
    <property type="protein sequence ID" value="EGK03547.1"/>
    <property type="molecule type" value="Genomic_DNA"/>
</dbReference>
<sequence>MKKICQRCSASFSCREDRVELCSCRRVSLVSGVRDYIKDNYSDCLCPKCLRETNTCFFAFDVNPKFIKDKK</sequence>
<gene>
    <name evidence="1" type="ORF">HMPREF9456_01614</name>
</gene>
<dbReference type="OrthoDB" id="9800168at2"/>
<proteinExistence type="predicted"/>
<evidence type="ECO:0008006" key="3">
    <source>
        <dbReference type="Google" id="ProtNLM"/>
    </source>
</evidence>
<dbReference type="AlphaFoldDB" id="F8X0J5"/>
<dbReference type="Proteomes" id="UP000006420">
    <property type="component" value="Unassembled WGS sequence"/>
</dbReference>
<accession>F8X0J5</accession>